<keyword evidence="1" id="KW-0472">Membrane</keyword>
<proteinExistence type="predicted"/>
<accession>A0A644UHY0</accession>
<reference evidence="2" key="1">
    <citation type="submission" date="2019-08" db="EMBL/GenBank/DDBJ databases">
        <authorList>
            <person name="Kucharzyk K."/>
            <person name="Murdoch R.W."/>
            <person name="Higgins S."/>
            <person name="Loffler F."/>
        </authorList>
    </citation>
    <scope>NUCLEOTIDE SEQUENCE</scope>
</reference>
<evidence type="ECO:0008006" key="3">
    <source>
        <dbReference type="Google" id="ProtNLM"/>
    </source>
</evidence>
<organism evidence="2">
    <name type="scientific">bioreactor metagenome</name>
    <dbReference type="NCBI Taxonomy" id="1076179"/>
    <lineage>
        <taxon>unclassified sequences</taxon>
        <taxon>metagenomes</taxon>
        <taxon>ecological metagenomes</taxon>
    </lineage>
</organism>
<sequence length="161" mass="17581">MHKQVKITVIDDKMREEEAASLCKWATARAGVIVVAPLLGTMALMANQIYLICKLGKVYEEKISESAAVSLLSSLGATYVGQTAATLIPFAPLQIPIAMGTTYGLGRVVTQWLKTGKPKDMSAFKTIYADAVSEVKKNIDVFKNDPKKDEPLGDENKKFNE</sequence>
<keyword evidence="1" id="KW-0812">Transmembrane</keyword>
<evidence type="ECO:0000313" key="2">
    <source>
        <dbReference type="EMBL" id="MPL78442.1"/>
    </source>
</evidence>
<protein>
    <recommendedName>
        <fullName evidence="3">DUF697 domain-containing protein</fullName>
    </recommendedName>
</protein>
<keyword evidence="1" id="KW-1133">Transmembrane helix</keyword>
<comment type="caution">
    <text evidence="2">The sequence shown here is derived from an EMBL/GenBank/DDBJ whole genome shotgun (WGS) entry which is preliminary data.</text>
</comment>
<feature type="transmembrane region" description="Helical" evidence="1">
    <location>
        <begin position="30"/>
        <end position="53"/>
    </location>
</feature>
<gene>
    <name evidence="2" type="ORF">SDC9_24307</name>
</gene>
<dbReference type="EMBL" id="VSSQ01000116">
    <property type="protein sequence ID" value="MPL78442.1"/>
    <property type="molecule type" value="Genomic_DNA"/>
</dbReference>
<dbReference type="AlphaFoldDB" id="A0A644UHY0"/>
<evidence type="ECO:0000256" key="1">
    <source>
        <dbReference type="SAM" id="Phobius"/>
    </source>
</evidence>
<name>A0A644UHY0_9ZZZZ</name>